<evidence type="ECO:0000313" key="18">
    <source>
        <dbReference type="Proteomes" id="UP000061704"/>
    </source>
</evidence>
<gene>
    <name evidence="15 17" type="primary">atpF</name>
    <name evidence="17" type="ORF">ICMP_004</name>
</gene>
<dbReference type="NCBIfam" id="TIGR01144">
    <property type="entry name" value="ATP_synt_b"/>
    <property type="match status" value="1"/>
</dbReference>
<evidence type="ECO:0000256" key="16">
    <source>
        <dbReference type="RuleBase" id="RU003848"/>
    </source>
</evidence>
<proteinExistence type="inferred from homology"/>
<dbReference type="GO" id="GO:0045259">
    <property type="term" value="C:proton-transporting ATP synthase complex"/>
    <property type="evidence" value="ECO:0007669"/>
    <property type="project" value="UniProtKB-KW"/>
</dbReference>
<comment type="similarity">
    <text evidence="1 15 16">Belongs to the ATPase B chain family.</text>
</comment>
<dbReference type="CDD" id="cd06503">
    <property type="entry name" value="ATP-synt_Fo_b"/>
    <property type="match status" value="1"/>
</dbReference>
<keyword evidence="10 15" id="KW-0066">ATP synthesis</keyword>
<keyword evidence="3 15" id="KW-1003">Cell membrane</keyword>
<dbReference type="AlphaFoldDB" id="C5WC21"/>
<dbReference type="PANTHER" id="PTHR33445:SF1">
    <property type="entry name" value="ATP SYNTHASE SUBUNIT B"/>
    <property type="match status" value="1"/>
</dbReference>
<evidence type="ECO:0000313" key="17">
    <source>
        <dbReference type="EMBL" id="BAH82877.1"/>
    </source>
</evidence>
<dbReference type="Gene3D" id="1.20.5.620">
    <property type="entry name" value="F1F0 ATP synthase subunit B, membrane domain"/>
    <property type="match status" value="1"/>
</dbReference>
<dbReference type="InterPro" id="IPR050059">
    <property type="entry name" value="ATP_synthase_B_chain"/>
</dbReference>
<evidence type="ECO:0000256" key="9">
    <source>
        <dbReference type="ARBA" id="ARBA00023136"/>
    </source>
</evidence>
<feature type="transmembrane region" description="Helical" evidence="15">
    <location>
        <begin position="6"/>
        <end position="26"/>
    </location>
</feature>
<evidence type="ECO:0000256" key="14">
    <source>
        <dbReference type="ARBA" id="ARBA00037847"/>
    </source>
</evidence>
<dbReference type="InterPro" id="IPR028987">
    <property type="entry name" value="ATP_synth_B-like_membr_sf"/>
</dbReference>
<organism evidence="17 18">
    <name type="scientific">Candidatus Ishikawaella capsulata Mpkobe</name>
    <dbReference type="NCBI Taxonomy" id="476281"/>
    <lineage>
        <taxon>Bacteria</taxon>
        <taxon>Pseudomonadati</taxon>
        <taxon>Pseudomonadota</taxon>
        <taxon>Gammaproteobacteria</taxon>
        <taxon>Enterobacterales</taxon>
        <taxon>Enterobacteriaceae</taxon>
        <taxon>Candidatus Ishikawella</taxon>
    </lineage>
</organism>
<evidence type="ECO:0000256" key="15">
    <source>
        <dbReference type="HAMAP-Rule" id="MF_01398"/>
    </source>
</evidence>
<comment type="subunit">
    <text evidence="13">F-type ATPases have 2 components, F(1) - the catalytic core - and F(0) - the membrane proton channel. F(1) has five subunits: alpha(3), beta(3), gamma(1), delta(1), epsilon(1). F(0) has four main subunits: a(1), b(2) and c(10-14). The alpha and beta chains form an alternating ring which encloses part of the gamma chain. F(1) is attached to F(0) by a central stalk formed by the gamma and epsilon chains, while a peripheral stalk is formed by the delta and b chains.</text>
</comment>
<evidence type="ECO:0000256" key="1">
    <source>
        <dbReference type="ARBA" id="ARBA00005513"/>
    </source>
</evidence>
<accession>C5WC21</accession>
<name>C5WC21_9ENTR</name>
<evidence type="ECO:0000256" key="5">
    <source>
        <dbReference type="ARBA" id="ARBA00022692"/>
    </source>
</evidence>
<dbReference type="NCBIfam" id="NF004411">
    <property type="entry name" value="PRK05759.1-2"/>
    <property type="match status" value="1"/>
</dbReference>
<dbReference type="Proteomes" id="UP000061704">
    <property type="component" value="Chromosome"/>
</dbReference>
<dbReference type="InterPro" id="IPR005864">
    <property type="entry name" value="ATP_synth_F0_bsu_bac"/>
</dbReference>
<evidence type="ECO:0000256" key="3">
    <source>
        <dbReference type="ARBA" id="ARBA00022475"/>
    </source>
</evidence>
<keyword evidence="8 15" id="KW-0406">Ion transport</keyword>
<dbReference type="EMBL" id="AP010872">
    <property type="protein sequence ID" value="BAH82877.1"/>
    <property type="molecule type" value="Genomic_DNA"/>
</dbReference>
<evidence type="ECO:0000256" key="13">
    <source>
        <dbReference type="ARBA" id="ARBA00026054"/>
    </source>
</evidence>
<keyword evidence="9 15" id="KW-0472">Membrane</keyword>
<keyword evidence="6 15" id="KW-0375">Hydrogen ion transport</keyword>
<evidence type="ECO:0000256" key="2">
    <source>
        <dbReference type="ARBA" id="ARBA00022448"/>
    </source>
</evidence>
<dbReference type="RefSeq" id="WP_041068546.1">
    <property type="nucleotide sequence ID" value="NZ_AP010872.1"/>
</dbReference>
<evidence type="ECO:0000256" key="10">
    <source>
        <dbReference type="ARBA" id="ARBA00023310"/>
    </source>
</evidence>
<dbReference type="PANTHER" id="PTHR33445">
    <property type="entry name" value="ATP SYNTHASE SUBUNIT B', CHLOROPLASTIC"/>
    <property type="match status" value="1"/>
</dbReference>
<dbReference type="GO" id="GO:0012505">
    <property type="term" value="C:endomembrane system"/>
    <property type="evidence" value="ECO:0007669"/>
    <property type="project" value="UniProtKB-SubCell"/>
</dbReference>
<dbReference type="InterPro" id="IPR002146">
    <property type="entry name" value="ATP_synth_b/b'su_bac/chlpt"/>
</dbReference>
<keyword evidence="18" id="KW-1185">Reference proteome</keyword>
<dbReference type="Pfam" id="PF00430">
    <property type="entry name" value="ATP-synt_B"/>
    <property type="match status" value="1"/>
</dbReference>
<dbReference type="GO" id="GO:0046961">
    <property type="term" value="F:proton-transporting ATPase activity, rotational mechanism"/>
    <property type="evidence" value="ECO:0007669"/>
    <property type="project" value="TreeGrafter"/>
</dbReference>
<keyword evidence="2 15" id="KW-0813">Transport</keyword>
<keyword evidence="4 15" id="KW-0138">CF(0)</keyword>
<keyword evidence="5 15" id="KW-0812">Transmembrane</keyword>
<dbReference type="HAMAP" id="MF_01398">
    <property type="entry name" value="ATP_synth_b_bprime"/>
    <property type="match status" value="1"/>
</dbReference>
<keyword evidence="7 15" id="KW-1133">Transmembrane helix</keyword>
<comment type="function">
    <text evidence="11 15">F(1)F(0) ATP synthase produces ATP from ADP in the presence of a proton or sodium gradient. F-type ATPases consist of two structural domains, F(1) containing the extramembraneous catalytic core and F(0) containing the membrane proton channel, linked together by a central stalk and a peripheral stalk. During catalysis, ATP synthesis in the catalytic domain of F(1) is coupled via a rotary mechanism of the central stalk subunits to proton translocation.</text>
</comment>
<sequence length="156" mass="17947">MNINATLLGQAIAFIIFVMFCMKYVWPPLINIIEQRQKEIADELALIQNEKKELISAQTKVTNSLIQAKKEASIIIEQAEKRYMQILNTAKCEAEKESERIILQAQAKINLQYKQLREQLNKELVMLVITATEKVLEQSLDETTNKEIINKSLAQL</sequence>
<evidence type="ECO:0000256" key="12">
    <source>
        <dbReference type="ARBA" id="ARBA00025614"/>
    </source>
</evidence>
<evidence type="ECO:0000256" key="11">
    <source>
        <dbReference type="ARBA" id="ARBA00025198"/>
    </source>
</evidence>
<dbReference type="OrthoDB" id="9788020at2"/>
<evidence type="ECO:0000256" key="7">
    <source>
        <dbReference type="ARBA" id="ARBA00022989"/>
    </source>
</evidence>
<evidence type="ECO:0000256" key="6">
    <source>
        <dbReference type="ARBA" id="ARBA00022781"/>
    </source>
</evidence>
<reference evidence="17 18" key="1">
    <citation type="journal article" date="2011" name="Genome Biol. Evol.">
        <title>Reductive evolution of bacterial genome in insect gut environment.</title>
        <authorList>
            <person name="Nikoh N."/>
            <person name="Hosokawa T."/>
            <person name="Ohshima K."/>
            <person name="Hattori M."/>
            <person name="Fukatsu T."/>
        </authorList>
    </citation>
    <scope>NUCLEOTIDE SEQUENCE [LARGE SCALE GENOMIC DNA]</scope>
    <source>
        <strain evidence="17 18">Mpkobe</strain>
    </source>
</reference>
<dbReference type="KEGG" id="icp:ICMP_004"/>
<evidence type="ECO:0000256" key="4">
    <source>
        <dbReference type="ARBA" id="ARBA00022547"/>
    </source>
</evidence>
<comment type="subcellular location">
    <subcellularLocation>
        <location evidence="15">Cell membrane</location>
        <topology evidence="15">Single-pass membrane protein</topology>
    </subcellularLocation>
    <subcellularLocation>
        <location evidence="14">Endomembrane system</location>
        <topology evidence="14">Single-pass membrane protein</topology>
    </subcellularLocation>
</comment>
<comment type="subunit">
    <text evidence="15">F-type ATPases have 2 components, F(1) - the catalytic core - and F(0) - the membrane proton channel. F(1) has five subunits: alpha(3), beta(3), gamma(1), delta(1), epsilon(1). F(0) has three main subunits: a(1), b(2) and c(10-14). The alpha and beta chains form an alternating ring which encloses part of the gamma chain. F(1) is attached to F(0) by a central stalk formed by the gamma and epsilon chains, while a peripheral stalk is formed by the delta and b chains.</text>
</comment>
<dbReference type="HOGENOM" id="CLU_079215_4_5_6"/>
<dbReference type="SUPFAM" id="SSF81573">
    <property type="entry name" value="F1F0 ATP synthase subunit B, membrane domain"/>
    <property type="match status" value="1"/>
</dbReference>
<dbReference type="GO" id="GO:0005886">
    <property type="term" value="C:plasma membrane"/>
    <property type="evidence" value="ECO:0007669"/>
    <property type="project" value="UniProtKB-SubCell"/>
</dbReference>
<comment type="function">
    <text evidence="12">Component of the F(0) channel, it forms part of the peripheral stalk, linking F(1) to F(0). The b'-subunit is a diverged and duplicated form of b found in plants and photosynthetic bacteria.</text>
</comment>
<protein>
    <recommendedName>
        <fullName evidence="15">ATP synthase subunit b</fullName>
    </recommendedName>
    <alternativeName>
        <fullName evidence="15">ATP synthase F(0) sector subunit b</fullName>
    </alternativeName>
    <alternativeName>
        <fullName evidence="15">ATPase subunit I</fullName>
    </alternativeName>
    <alternativeName>
        <fullName evidence="15">F-type ATPase subunit b</fullName>
        <shortName evidence="15">F-ATPase subunit b</shortName>
    </alternativeName>
</protein>
<dbReference type="STRING" id="476281.ICMP_004"/>
<dbReference type="GO" id="GO:0046933">
    <property type="term" value="F:proton-transporting ATP synthase activity, rotational mechanism"/>
    <property type="evidence" value="ECO:0007669"/>
    <property type="project" value="UniProtKB-UniRule"/>
</dbReference>
<evidence type="ECO:0000256" key="8">
    <source>
        <dbReference type="ARBA" id="ARBA00023065"/>
    </source>
</evidence>